<evidence type="ECO:0000313" key="2">
    <source>
        <dbReference type="Proteomes" id="UP000026984"/>
    </source>
</evidence>
<accession>A0A060AH83</accession>
<dbReference type="GeneID" id="19686965"/>
<dbReference type="EMBL" id="KC954774">
    <property type="protein sequence ID" value="AIA64744.1"/>
    <property type="molecule type" value="Genomic_DNA"/>
</dbReference>
<name>A0A060AH83_9CAUD</name>
<reference evidence="1 2" key="1">
    <citation type="submission" date="2013-04" db="EMBL/GenBank/DDBJ databases">
        <title>Complete Genome Sequence of Cronobacter sakazakii Bacteriophage CR8.</title>
        <authorList>
            <person name="Kim Y."/>
            <person name="Shin H."/>
            <person name="Ryu S."/>
        </authorList>
    </citation>
    <scope>NUCLEOTIDE SEQUENCE [LARGE SCALE GENOMIC DNA]</scope>
</reference>
<proteinExistence type="predicted"/>
<evidence type="ECO:0000313" key="1">
    <source>
        <dbReference type="EMBL" id="AIA64744.1"/>
    </source>
</evidence>
<organism evidence="1 2">
    <name type="scientific">Cronobacter phage CR8</name>
    <dbReference type="NCBI Taxonomy" id="1327934"/>
    <lineage>
        <taxon>Viruses</taxon>
        <taxon>Duplodnaviria</taxon>
        <taxon>Heunggongvirae</taxon>
        <taxon>Uroviricota</taxon>
        <taxon>Caudoviricetes</taxon>
        <taxon>Vequintavirinae</taxon>
        <taxon>Certrevirus</taxon>
        <taxon>Certrevirus CR8</taxon>
    </lineage>
</organism>
<dbReference type="Proteomes" id="UP000026984">
    <property type="component" value="Segment"/>
</dbReference>
<protein>
    <submittedName>
        <fullName evidence="1">Uncharacterized protein</fullName>
    </submittedName>
</protein>
<sequence length="137" mass="15614">MTALAENIVVSPEEAELDILHDVAIRLAEINIEPQIAVAVDTLEFLQDIEDKTADDLRRIKDQEKLIDQLSGEDYRNRLQNLFAEHLATLEPEHLKQYHADIVYQDAIAEMNLQLVPALQEVQQELLYGVVSKPTLQ</sequence>
<dbReference type="RefSeq" id="YP_009042451.1">
    <property type="nucleotide sequence ID" value="NC_024354.1"/>
</dbReference>
<keyword evidence="2" id="KW-1185">Reference proteome</keyword>
<dbReference type="KEGG" id="vg:19686965"/>
<gene>
    <name evidence="1" type="ORF">CR8_214</name>
</gene>